<evidence type="ECO:0000256" key="1">
    <source>
        <dbReference type="SAM" id="Phobius"/>
    </source>
</evidence>
<feature type="non-terminal residue" evidence="3">
    <location>
        <position position="1"/>
    </location>
</feature>
<name>A0A9P8K4W2_AURME</name>
<proteinExistence type="predicted"/>
<accession>A0A9P8K4W2</accession>
<gene>
    <name evidence="3" type="ORF">KCV03_g7243</name>
</gene>
<feature type="transmembrane region" description="Helical" evidence="1">
    <location>
        <begin position="478"/>
        <end position="500"/>
    </location>
</feature>
<protein>
    <recommendedName>
        <fullName evidence="2">DUF6536 domain-containing protein</fullName>
    </recommendedName>
</protein>
<reference evidence="3" key="2">
    <citation type="submission" date="2021-08" db="EMBL/GenBank/DDBJ databases">
        <authorList>
            <person name="Gostincar C."/>
            <person name="Sun X."/>
            <person name="Song Z."/>
            <person name="Gunde-Cimerman N."/>
        </authorList>
    </citation>
    <scope>NUCLEOTIDE SEQUENCE</scope>
    <source>
        <strain evidence="3">EXF-8016</strain>
    </source>
</reference>
<keyword evidence="1" id="KW-1133">Transmembrane helix</keyword>
<dbReference type="InterPro" id="IPR046623">
    <property type="entry name" value="DUF6536"/>
</dbReference>
<feature type="domain" description="DUF6536" evidence="2">
    <location>
        <begin position="35"/>
        <end position="185"/>
    </location>
</feature>
<comment type="caution">
    <text evidence="3">The sequence shown here is derived from an EMBL/GenBank/DDBJ whole genome shotgun (WGS) entry which is preliminary data.</text>
</comment>
<feature type="transmembrane region" description="Helical" evidence="1">
    <location>
        <begin position="143"/>
        <end position="162"/>
    </location>
</feature>
<reference evidence="3" key="1">
    <citation type="journal article" date="2021" name="J Fungi (Basel)">
        <title>Virulence traits and population genomics of the black yeast Aureobasidium melanogenum.</title>
        <authorList>
            <person name="Cernosa A."/>
            <person name="Sun X."/>
            <person name="Gostincar C."/>
            <person name="Fang C."/>
            <person name="Gunde-Cimerman N."/>
            <person name="Song Z."/>
        </authorList>
    </citation>
    <scope>NUCLEOTIDE SEQUENCE</scope>
    <source>
        <strain evidence="3">EXF-8016</strain>
    </source>
</reference>
<feature type="transmembrane region" description="Helical" evidence="1">
    <location>
        <begin position="41"/>
        <end position="63"/>
    </location>
</feature>
<evidence type="ECO:0000259" key="2">
    <source>
        <dbReference type="Pfam" id="PF20163"/>
    </source>
</evidence>
<feature type="transmembrane region" description="Helical" evidence="1">
    <location>
        <begin position="83"/>
        <end position="101"/>
    </location>
</feature>
<dbReference type="OrthoDB" id="5429634at2759"/>
<evidence type="ECO:0000313" key="4">
    <source>
        <dbReference type="Proteomes" id="UP000767238"/>
    </source>
</evidence>
<evidence type="ECO:0000313" key="3">
    <source>
        <dbReference type="EMBL" id="KAH0216965.1"/>
    </source>
</evidence>
<dbReference type="Proteomes" id="UP000767238">
    <property type="component" value="Unassembled WGS sequence"/>
</dbReference>
<keyword evidence="1" id="KW-0812">Transmembrane</keyword>
<sequence length="744" mass="82504">MPEKTASLAENSHTGLISEESSIKSSEAAKRLGSWRFTVRAGVLITSLVALTNLGVLIWASTLGIKDGSATVFEGSCEKTKRITFWVDLAINILSTLLLGASNNCTQLLVAPTRKDIDDAHATDRYLDVGVSSLRNILAASRWRQWLCVCLFLTSVPLHLLYNSVIFSTLSASNYMAAVITDDFLQGAAWNNSRFDLFQETEAIGQRQLARLQNNIDRLTRLDNKDCIQAYGTNFLQSRHKNVLVVSDTNVTGPLIKAYYHRADLMLDDLGWICGKQWARANEKCDTKLMFSHATNWTITDLETNQNKTLMAEYDGDFESGPWFEASIRYCLAEEVEERCTVKISTPLLGTVLLCNLVKVACLACALLVRNFHPMATVGDLISSYLDDPDPYTHGKGPIAAKDVRGRNEGCLEKLMCRLINDYQEIYVKHSTSLFSYAESKTWSISDLPTTPGIVEKSGVTPVEWKKKKSRWYQASSTSSWAVCMVLCVLAWSTGAYLLAESMRVYENNNSQSYSLSRMWQDGVGTVSTDYVVGPNSDRSLMENVLLANTPQLAISLIYVFYNNCLTRMMLGQEYSGYAKHRKPLRVSRPEGEQRSTYRLQLPYRYSIPLMTAMAGLHWLVARSIFLVEIEVFDYDGNALAKGISTCGFSSMAIVLSLFVSGIIILALLANGARKLESGMPLASSCSLAITAACHTGPGDEDARLLPLKYGVVISEESGSDSEYEHASFSSKEVPPLVEGHLYN</sequence>
<dbReference type="PANTHER" id="PTHR35395">
    <property type="entry name" value="DUF6536 DOMAIN-CONTAINING PROTEIN"/>
    <property type="match status" value="1"/>
</dbReference>
<dbReference type="PANTHER" id="PTHR35395:SF1">
    <property type="entry name" value="DUF6536 DOMAIN-CONTAINING PROTEIN"/>
    <property type="match status" value="1"/>
</dbReference>
<feature type="transmembrane region" description="Helical" evidence="1">
    <location>
        <begin position="608"/>
        <end position="628"/>
    </location>
</feature>
<organism evidence="3 4">
    <name type="scientific">Aureobasidium melanogenum</name>
    <name type="common">Aureobasidium pullulans var. melanogenum</name>
    <dbReference type="NCBI Taxonomy" id="46634"/>
    <lineage>
        <taxon>Eukaryota</taxon>
        <taxon>Fungi</taxon>
        <taxon>Dikarya</taxon>
        <taxon>Ascomycota</taxon>
        <taxon>Pezizomycotina</taxon>
        <taxon>Dothideomycetes</taxon>
        <taxon>Dothideomycetidae</taxon>
        <taxon>Dothideales</taxon>
        <taxon>Saccotheciaceae</taxon>
        <taxon>Aureobasidium</taxon>
    </lineage>
</organism>
<feature type="transmembrane region" description="Helical" evidence="1">
    <location>
        <begin position="648"/>
        <end position="670"/>
    </location>
</feature>
<dbReference type="Pfam" id="PF20163">
    <property type="entry name" value="DUF6536"/>
    <property type="match status" value="1"/>
</dbReference>
<dbReference type="EMBL" id="JAHFYH010000059">
    <property type="protein sequence ID" value="KAH0216965.1"/>
    <property type="molecule type" value="Genomic_DNA"/>
</dbReference>
<keyword evidence="1" id="KW-0472">Membrane</keyword>
<dbReference type="AlphaFoldDB" id="A0A9P8K4W2"/>